<comment type="cofactor">
    <cofactor evidence="2 8">
        <name>NAD(+)</name>
        <dbReference type="ChEBI" id="CHEBI:57540"/>
    </cofactor>
</comment>
<organism evidence="10 11">
    <name type="scientific">Herpetosiphon gulosus</name>
    <dbReference type="NCBI Taxonomy" id="1973496"/>
    <lineage>
        <taxon>Bacteria</taxon>
        <taxon>Bacillati</taxon>
        <taxon>Chloroflexota</taxon>
        <taxon>Chloroflexia</taxon>
        <taxon>Herpetosiphonales</taxon>
        <taxon>Herpetosiphonaceae</taxon>
        <taxon>Herpetosiphon</taxon>
    </lineage>
</organism>
<evidence type="ECO:0000256" key="3">
    <source>
        <dbReference type="ARBA" id="ARBA00008178"/>
    </source>
</evidence>
<dbReference type="InterPro" id="IPR016040">
    <property type="entry name" value="NAD(P)-bd_dom"/>
</dbReference>
<dbReference type="PANTHER" id="PTHR43000">
    <property type="entry name" value="DTDP-D-GLUCOSE 4,6-DEHYDRATASE-RELATED"/>
    <property type="match status" value="1"/>
</dbReference>
<gene>
    <name evidence="10" type="primary">rffG</name>
    <name evidence="10" type="ORF">Hgul01_02573</name>
</gene>
<dbReference type="NCBIfam" id="TIGR01181">
    <property type="entry name" value="dTDP_gluc_dehyt"/>
    <property type="match status" value="1"/>
</dbReference>
<evidence type="ECO:0000256" key="1">
    <source>
        <dbReference type="ARBA" id="ARBA00001539"/>
    </source>
</evidence>
<dbReference type="Proteomes" id="UP001428290">
    <property type="component" value="Unassembled WGS sequence"/>
</dbReference>
<accession>A0ABP9X1R6</accession>
<protein>
    <recommendedName>
        <fullName evidence="5 8">dTDP-glucose 4,6-dehydratase</fullName>
        <ecNumber evidence="4 8">4.2.1.46</ecNumber>
    </recommendedName>
</protein>
<dbReference type="EMBL" id="BAABRU010000008">
    <property type="protein sequence ID" value="GAA5528771.1"/>
    <property type="molecule type" value="Genomic_DNA"/>
</dbReference>
<evidence type="ECO:0000313" key="10">
    <source>
        <dbReference type="EMBL" id="GAA5528771.1"/>
    </source>
</evidence>
<evidence type="ECO:0000256" key="6">
    <source>
        <dbReference type="ARBA" id="ARBA00023027"/>
    </source>
</evidence>
<sequence>MRIAVTGGAGFIGSNFVRYWMDTNPTDEVVVIDALTYAGHLSNLAGYRERPNCQFVQADICDYPAMLKLLAGVNLVVHFAAETHVDRSLGEFEMERQFYRSNIEGTASLLRASREAGVGHFHHVSTDEVFGDLAFDDPQKFHETYPYNPSSPYAVSKAASDHVVRAFAHTHKYPITITNCTNNYGPFQTPEKLIPRSIALLLAGQKVKLYTDAEGIPGRNIRDWLHVQDHCEAIALVIQKGRIGETYGIGGEAELSNYHLVETMLDIMSEYLDRSLTIENSVEFVADRPGHDRRYAMDLSKIKRELGWQPRYSFQQGFLETVQWYTSPEGQAWLASLNDRTSDVRANQEQVVAVRENWQAEHQS</sequence>
<reference evidence="10 11" key="1">
    <citation type="submission" date="2024-02" db="EMBL/GenBank/DDBJ databases">
        <title>Herpetosiphon gulosus NBRC 112829.</title>
        <authorList>
            <person name="Ichikawa N."/>
            <person name="Katano-Makiyama Y."/>
            <person name="Hidaka K."/>
        </authorList>
    </citation>
    <scope>NUCLEOTIDE SEQUENCE [LARGE SCALE GENOMIC DNA]</scope>
    <source>
        <strain evidence="10 11">NBRC 112829</strain>
    </source>
</reference>
<dbReference type="Gene3D" id="3.40.50.720">
    <property type="entry name" value="NAD(P)-binding Rossmann-like Domain"/>
    <property type="match status" value="1"/>
</dbReference>
<evidence type="ECO:0000259" key="9">
    <source>
        <dbReference type="Pfam" id="PF16363"/>
    </source>
</evidence>
<evidence type="ECO:0000256" key="5">
    <source>
        <dbReference type="ARBA" id="ARBA00016977"/>
    </source>
</evidence>
<comment type="similarity">
    <text evidence="3 8">Belongs to the NAD(P)-dependent epimerase/dehydratase family. dTDP-glucose dehydratase subfamily.</text>
</comment>
<feature type="domain" description="NAD(P)-binding" evidence="9">
    <location>
        <begin position="5"/>
        <end position="318"/>
    </location>
</feature>
<keyword evidence="6" id="KW-0520">NAD</keyword>
<keyword evidence="11" id="KW-1185">Reference proteome</keyword>
<dbReference type="SUPFAM" id="SSF51735">
    <property type="entry name" value="NAD(P)-binding Rossmann-fold domains"/>
    <property type="match status" value="1"/>
</dbReference>
<evidence type="ECO:0000256" key="7">
    <source>
        <dbReference type="ARBA" id="ARBA00023239"/>
    </source>
</evidence>
<name>A0ABP9X1R6_9CHLR</name>
<proteinExistence type="inferred from homology"/>
<evidence type="ECO:0000256" key="8">
    <source>
        <dbReference type="RuleBase" id="RU004473"/>
    </source>
</evidence>
<dbReference type="Pfam" id="PF16363">
    <property type="entry name" value="GDP_Man_Dehyd"/>
    <property type="match status" value="1"/>
</dbReference>
<evidence type="ECO:0000313" key="11">
    <source>
        <dbReference type="Proteomes" id="UP001428290"/>
    </source>
</evidence>
<comment type="caution">
    <text evidence="10">The sequence shown here is derived from an EMBL/GenBank/DDBJ whole genome shotgun (WGS) entry which is preliminary data.</text>
</comment>
<keyword evidence="7 8" id="KW-0456">Lyase</keyword>
<evidence type="ECO:0000256" key="4">
    <source>
        <dbReference type="ARBA" id="ARBA00011990"/>
    </source>
</evidence>
<evidence type="ECO:0000256" key="2">
    <source>
        <dbReference type="ARBA" id="ARBA00001911"/>
    </source>
</evidence>
<dbReference type="InterPro" id="IPR005888">
    <property type="entry name" value="dTDP_Gluc_deHydtase"/>
</dbReference>
<dbReference type="InterPro" id="IPR036291">
    <property type="entry name" value="NAD(P)-bd_dom_sf"/>
</dbReference>
<dbReference type="Gene3D" id="3.90.25.10">
    <property type="entry name" value="UDP-galactose 4-epimerase, domain 1"/>
    <property type="match status" value="1"/>
</dbReference>
<dbReference type="CDD" id="cd05246">
    <property type="entry name" value="dTDP_GD_SDR_e"/>
    <property type="match status" value="1"/>
</dbReference>
<comment type="catalytic activity">
    <reaction evidence="1 8">
        <text>dTDP-alpha-D-glucose = dTDP-4-dehydro-6-deoxy-alpha-D-glucose + H2O</text>
        <dbReference type="Rhea" id="RHEA:17221"/>
        <dbReference type="ChEBI" id="CHEBI:15377"/>
        <dbReference type="ChEBI" id="CHEBI:57477"/>
        <dbReference type="ChEBI" id="CHEBI:57649"/>
        <dbReference type="EC" id="4.2.1.46"/>
    </reaction>
</comment>
<dbReference type="EC" id="4.2.1.46" evidence="4 8"/>
<dbReference type="RefSeq" id="WP_345722385.1">
    <property type="nucleotide sequence ID" value="NZ_BAABRU010000008.1"/>
</dbReference>